<protein>
    <submittedName>
        <fullName evidence="2">Uncharacterized protein</fullName>
    </submittedName>
</protein>
<dbReference type="EMBL" id="JARJLM010000413">
    <property type="protein sequence ID" value="MDF3836089.1"/>
    <property type="molecule type" value="Genomic_DNA"/>
</dbReference>
<feature type="chain" id="PRO_5046233378" evidence="1">
    <location>
        <begin position="32"/>
        <end position="167"/>
    </location>
</feature>
<dbReference type="Proteomes" id="UP001216674">
    <property type="component" value="Unassembled WGS sequence"/>
</dbReference>
<comment type="caution">
    <text evidence="2">The sequence shown here is derived from an EMBL/GenBank/DDBJ whole genome shotgun (WGS) entry which is preliminary data.</text>
</comment>
<reference evidence="2 3" key="1">
    <citation type="submission" date="2023-03" db="EMBL/GenBank/DDBJ databases">
        <title>Draft assemblies of triclosan tolerant bacteria isolated from returned activated sludge.</title>
        <authorList>
            <person name="Van Hamelsveld S."/>
        </authorList>
    </citation>
    <scope>NUCLEOTIDE SEQUENCE [LARGE SCALE GENOMIC DNA]</scope>
    <source>
        <strain evidence="2 3">GW210010_S58</strain>
    </source>
</reference>
<proteinExistence type="predicted"/>
<evidence type="ECO:0000313" key="2">
    <source>
        <dbReference type="EMBL" id="MDF3836089.1"/>
    </source>
</evidence>
<sequence length="167" mass="16342">MKLYEGKFLARMIPAWLVLAGASLCVAPAIAQSTGNMGGSEQVSVGTLSILAAPVASVAGSAGGAGPLQGSALAGFGSVFIVSGIGQGAQDTVELILDAASGAGKVSVKIARSGFEKLGVSVGATVNAVADSTGTLLVASGKVLAFIPNTLGEALLYRERVPSAAKP</sequence>
<accession>A0ABT6ATY4</accession>
<keyword evidence="1" id="KW-0732">Signal</keyword>
<feature type="signal peptide" evidence="1">
    <location>
        <begin position="1"/>
        <end position="31"/>
    </location>
</feature>
<evidence type="ECO:0000256" key="1">
    <source>
        <dbReference type="SAM" id="SignalP"/>
    </source>
</evidence>
<organism evidence="2 3">
    <name type="scientific">Cupriavidus basilensis</name>
    <dbReference type="NCBI Taxonomy" id="68895"/>
    <lineage>
        <taxon>Bacteria</taxon>
        <taxon>Pseudomonadati</taxon>
        <taxon>Pseudomonadota</taxon>
        <taxon>Betaproteobacteria</taxon>
        <taxon>Burkholderiales</taxon>
        <taxon>Burkholderiaceae</taxon>
        <taxon>Cupriavidus</taxon>
    </lineage>
</organism>
<keyword evidence="3" id="KW-1185">Reference proteome</keyword>
<name>A0ABT6ATY4_9BURK</name>
<evidence type="ECO:0000313" key="3">
    <source>
        <dbReference type="Proteomes" id="UP001216674"/>
    </source>
</evidence>
<dbReference type="RefSeq" id="WP_017231204.1">
    <property type="nucleotide sequence ID" value="NZ_JARJLM010000413.1"/>
</dbReference>
<gene>
    <name evidence="2" type="ORF">P3W85_24505</name>
</gene>